<dbReference type="InterPro" id="IPR013320">
    <property type="entry name" value="ConA-like_dom_sf"/>
</dbReference>
<reference evidence="4" key="1">
    <citation type="submission" date="2020-10" db="EMBL/GenBank/DDBJ databases">
        <authorList>
            <person name="Gilroy R."/>
        </authorList>
    </citation>
    <scope>NUCLEOTIDE SEQUENCE</scope>
    <source>
        <strain evidence="4">F1-3629</strain>
    </source>
</reference>
<name>A0A940IFP6_9BACT</name>
<gene>
    <name evidence="4" type="ORF">IAC07_00435</name>
</gene>
<proteinExistence type="predicted"/>
<evidence type="ECO:0000256" key="2">
    <source>
        <dbReference type="ARBA" id="ARBA00023157"/>
    </source>
</evidence>
<dbReference type="Proteomes" id="UP000771749">
    <property type="component" value="Unassembled WGS sequence"/>
</dbReference>
<keyword evidence="1" id="KW-0732">Signal</keyword>
<organism evidence="4 5">
    <name type="scientific">Candidatus Cryptobacteroides gallistercoris</name>
    <dbReference type="NCBI Taxonomy" id="2840765"/>
    <lineage>
        <taxon>Bacteria</taxon>
        <taxon>Pseudomonadati</taxon>
        <taxon>Bacteroidota</taxon>
        <taxon>Bacteroidia</taxon>
        <taxon>Bacteroidales</taxon>
        <taxon>Candidatus Cryptobacteroides</taxon>
    </lineage>
</organism>
<evidence type="ECO:0000259" key="3">
    <source>
        <dbReference type="SMART" id="SM00560"/>
    </source>
</evidence>
<dbReference type="Pfam" id="PF08522">
    <property type="entry name" value="BT_3987-like_N"/>
    <property type="match status" value="1"/>
</dbReference>
<dbReference type="InterPro" id="IPR006558">
    <property type="entry name" value="LamG-like"/>
</dbReference>
<comment type="caution">
    <text evidence="4">The sequence shown here is derived from an EMBL/GenBank/DDBJ whole genome shotgun (WGS) entry which is preliminary data.</text>
</comment>
<keyword evidence="2" id="KW-1015">Disulfide bond</keyword>
<accession>A0A940IFP6</accession>
<sequence>MACLSFTACQTNDDSHDFDNKVFITADQFNEQVLVQTDEGVTVLTTGFQVGLAEPESQDVEVSFRSAPDLLDKYRLAYYDEAAELLPEGHCNAPQLNTVIAAGNMVSDYLQFEFTGLDRLDYSRNYVYPVTIESTSGIGVLESAGTMYFVIREASLINVVADLKDNCAWPDWENFTEVQDMETFTMEALVKPTAFNNSSSVHTIMGIEDHFLIRVGDVTIPKNQLQVATCRIDTENNTSYRESVSNSTMALNLDRWYHIAVTFDHGVTNVYIDGKLKGTGDFSGGNIQMTSANFMVKHSDESDNQPRCFWIGYSYDNDRSWDGSISEVRVWNRALTEEEINAPNHFYKIKTDDPQQTDGLVAYWKFNEGSGNVIKDYSGYGNDLSTASSVVWKNVSLPEK</sequence>
<reference evidence="4" key="2">
    <citation type="journal article" date="2021" name="PeerJ">
        <title>Extensive microbial diversity within the chicken gut microbiome revealed by metagenomics and culture.</title>
        <authorList>
            <person name="Gilroy R."/>
            <person name="Ravi A."/>
            <person name="Getino M."/>
            <person name="Pursley I."/>
            <person name="Horton D.L."/>
            <person name="Alikhan N.F."/>
            <person name="Baker D."/>
            <person name="Gharbi K."/>
            <person name="Hall N."/>
            <person name="Watson M."/>
            <person name="Adriaenssens E.M."/>
            <person name="Foster-Nyarko E."/>
            <person name="Jarju S."/>
            <person name="Secka A."/>
            <person name="Antonio M."/>
            <person name="Oren A."/>
            <person name="Chaudhuri R.R."/>
            <person name="La Ragione R."/>
            <person name="Hildebrand F."/>
            <person name="Pallen M.J."/>
        </authorList>
    </citation>
    <scope>NUCLEOTIDE SEQUENCE</scope>
    <source>
        <strain evidence="4">F1-3629</strain>
    </source>
</reference>
<dbReference type="Gene3D" id="2.60.120.200">
    <property type="match status" value="1"/>
</dbReference>
<dbReference type="EMBL" id="JADIMJ010000008">
    <property type="protein sequence ID" value="MBO8453172.1"/>
    <property type="molecule type" value="Genomic_DNA"/>
</dbReference>
<dbReference type="SUPFAM" id="SSF49899">
    <property type="entry name" value="Concanavalin A-like lectins/glucanases"/>
    <property type="match status" value="1"/>
</dbReference>
<dbReference type="SMART" id="SM00560">
    <property type="entry name" value="LamGL"/>
    <property type="match status" value="1"/>
</dbReference>
<dbReference type="InterPro" id="IPR013728">
    <property type="entry name" value="BT_3987-like_N"/>
</dbReference>
<protein>
    <submittedName>
        <fullName evidence="4">DUF1735 domain-containing protein</fullName>
    </submittedName>
</protein>
<evidence type="ECO:0000313" key="5">
    <source>
        <dbReference type="Proteomes" id="UP000771749"/>
    </source>
</evidence>
<dbReference type="AlphaFoldDB" id="A0A940IFP6"/>
<evidence type="ECO:0000256" key="1">
    <source>
        <dbReference type="ARBA" id="ARBA00022729"/>
    </source>
</evidence>
<dbReference type="GO" id="GO:0005975">
    <property type="term" value="P:carbohydrate metabolic process"/>
    <property type="evidence" value="ECO:0007669"/>
    <property type="project" value="UniProtKB-ARBA"/>
</dbReference>
<dbReference type="GO" id="GO:0004553">
    <property type="term" value="F:hydrolase activity, hydrolyzing O-glycosyl compounds"/>
    <property type="evidence" value="ECO:0007669"/>
    <property type="project" value="UniProtKB-ARBA"/>
</dbReference>
<feature type="domain" description="LamG-like jellyroll fold" evidence="3">
    <location>
        <begin position="182"/>
        <end position="338"/>
    </location>
</feature>
<dbReference type="Pfam" id="PF13385">
    <property type="entry name" value="Laminin_G_3"/>
    <property type="match status" value="1"/>
</dbReference>
<evidence type="ECO:0000313" key="4">
    <source>
        <dbReference type="EMBL" id="MBO8453172.1"/>
    </source>
</evidence>
<dbReference type="Gene3D" id="2.60.40.1740">
    <property type="entry name" value="hypothetical protein (bacova_03559)"/>
    <property type="match status" value="1"/>
</dbReference>